<feature type="domain" description="Baseplate J-like central" evidence="9">
    <location>
        <begin position="1325"/>
        <end position="1415"/>
    </location>
</feature>
<dbReference type="Pfam" id="PF22255">
    <property type="entry name" value="Gp44-like_2nd"/>
    <property type="match status" value="1"/>
</dbReference>
<feature type="domain" description="Putative tail fiber protein gp53-like C-terminal" evidence="6">
    <location>
        <begin position="1897"/>
        <end position="1975"/>
    </location>
</feature>
<dbReference type="Pfam" id="PF21929">
    <property type="entry name" value="GpP_4th"/>
    <property type="match status" value="1"/>
</dbReference>
<dbReference type="HOGENOM" id="CLU_226721_0_0_1"/>
<dbReference type="Gene3D" id="3.30.1920.10">
    <property type="entry name" value="Baseplate protein-like domains - 2 layer sandwich fold"/>
    <property type="match status" value="1"/>
</dbReference>
<protein>
    <submittedName>
        <fullName evidence="10">Phage late control protein</fullName>
    </submittedName>
</protein>
<dbReference type="Pfam" id="PF04865">
    <property type="entry name" value="Baseplate_J"/>
    <property type="match status" value="1"/>
</dbReference>
<feature type="domain" description="Bacteriophage Mu Gp45 N-terminal" evidence="3">
    <location>
        <begin position="797"/>
        <end position="863"/>
    </location>
</feature>
<feature type="domain" description="Baseplate hub protein gp44/GpP-like second" evidence="8">
    <location>
        <begin position="525"/>
        <end position="609"/>
    </location>
</feature>
<dbReference type="Gene3D" id="2.60.40.3940">
    <property type="match status" value="1"/>
</dbReference>
<evidence type="ECO:0000256" key="1">
    <source>
        <dbReference type="SAM" id="MobiDB-lite"/>
    </source>
</evidence>
<feature type="domain" description="Baseplate protein J-like barrel" evidence="2">
    <location>
        <begin position="1217"/>
        <end position="1304"/>
    </location>
</feature>
<dbReference type="EnsemblPlants" id="KEH15722">
    <property type="protein sequence ID" value="KEH15722"/>
    <property type="gene ID" value="MTR_0619s0010"/>
</dbReference>
<accession>A0A072TEA8</accession>
<organism evidence="10 12">
    <name type="scientific">Medicago truncatula</name>
    <name type="common">Barrel medic</name>
    <name type="synonym">Medicago tribuloides</name>
    <dbReference type="NCBI Taxonomy" id="3880"/>
    <lineage>
        <taxon>Eukaryota</taxon>
        <taxon>Viridiplantae</taxon>
        <taxon>Streptophyta</taxon>
        <taxon>Embryophyta</taxon>
        <taxon>Tracheophyta</taxon>
        <taxon>Spermatophyta</taxon>
        <taxon>Magnoliopsida</taxon>
        <taxon>eudicotyledons</taxon>
        <taxon>Gunneridae</taxon>
        <taxon>Pentapetalae</taxon>
        <taxon>rosids</taxon>
        <taxon>fabids</taxon>
        <taxon>Fabales</taxon>
        <taxon>Fabaceae</taxon>
        <taxon>Papilionoideae</taxon>
        <taxon>50 kb inversion clade</taxon>
        <taxon>NPAAA clade</taxon>
        <taxon>Hologalegina</taxon>
        <taxon>IRL clade</taxon>
        <taxon>Trifolieae</taxon>
        <taxon>Medicago</taxon>
    </lineage>
</organism>
<evidence type="ECO:0000313" key="10">
    <source>
        <dbReference type="EMBL" id="KEH15722.1"/>
    </source>
</evidence>
<evidence type="ECO:0000259" key="5">
    <source>
        <dbReference type="Pfam" id="PF21683"/>
    </source>
</evidence>
<dbReference type="Pfam" id="PF14301">
    <property type="entry name" value="DUF4376"/>
    <property type="match status" value="1"/>
</dbReference>
<dbReference type="InterPro" id="IPR053981">
    <property type="entry name" value="Gp44/GpP-like_2nd"/>
</dbReference>
<reference evidence="10 12" key="1">
    <citation type="journal article" date="2011" name="Nature">
        <title>The Medicago genome provides insight into the evolution of rhizobial symbioses.</title>
        <authorList>
            <person name="Young N.D."/>
            <person name="Debelle F."/>
            <person name="Oldroyd G.E."/>
            <person name="Geurts R."/>
            <person name="Cannon S.B."/>
            <person name="Udvardi M.K."/>
            <person name="Benedito V.A."/>
            <person name="Mayer K.F."/>
            <person name="Gouzy J."/>
            <person name="Schoof H."/>
            <person name="Van de Peer Y."/>
            <person name="Proost S."/>
            <person name="Cook D.R."/>
            <person name="Meyers B.C."/>
            <person name="Spannagl M."/>
            <person name="Cheung F."/>
            <person name="De Mita S."/>
            <person name="Krishnakumar V."/>
            <person name="Gundlach H."/>
            <person name="Zhou S."/>
            <person name="Mudge J."/>
            <person name="Bharti A.K."/>
            <person name="Murray J.D."/>
            <person name="Naoumkina M.A."/>
            <person name="Rosen B."/>
            <person name="Silverstein K.A."/>
            <person name="Tang H."/>
            <person name="Rombauts S."/>
            <person name="Zhao P.X."/>
            <person name="Zhou P."/>
            <person name="Barbe V."/>
            <person name="Bardou P."/>
            <person name="Bechner M."/>
            <person name="Bellec A."/>
            <person name="Berger A."/>
            <person name="Berges H."/>
            <person name="Bidwell S."/>
            <person name="Bisseling T."/>
            <person name="Choisne N."/>
            <person name="Couloux A."/>
            <person name="Denny R."/>
            <person name="Deshpande S."/>
            <person name="Dai X."/>
            <person name="Doyle J.J."/>
            <person name="Dudez A.M."/>
            <person name="Farmer A.D."/>
            <person name="Fouteau S."/>
            <person name="Franken C."/>
            <person name="Gibelin C."/>
            <person name="Gish J."/>
            <person name="Goldstein S."/>
            <person name="Gonzalez A.J."/>
            <person name="Green P.J."/>
            <person name="Hallab A."/>
            <person name="Hartog M."/>
            <person name="Hua A."/>
            <person name="Humphray S.J."/>
            <person name="Jeong D.H."/>
            <person name="Jing Y."/>
            <person name="Jocker A."/>
            <person name="Kenton S.M."/>
            <person name="Kim D.J."/>
            <person name="Klee K."/>
            <person name="Lai H."/>
            <person name="Lang C."/>
            <person name="Lin S."/>
            <person name="Macmil S.L."/>
            <person name="Magdelenat G."/>
            <person name="Matthews L."/>
            <person name="McCorrison J."/>
            <person name="Monaghan E.L."/>
            <person name="Mun J.H."/>
            <person name="Najar F.Z."/>
            <person name="Nicholson C."/>
            <person name="Noirot C."/>
            <person name="O'Bleness M."/>
            <person name="Paule C.R."/>
            <person name="Poulain J."/>
            <person name="Prion F."/>
            <person name="Qin B."/>
            <person name="Qu C."/>
            <person name="Retzel E.F."/>
            <person name="Riddle C."/>
            <person name="Sallet E."/>
            <person name="Samain S."/>
            <person name="Samson N."/>
            <person name="Sanders I."/>
            <person name="Saurat O."/>
            <person name="Scarpelli C."/>
            <person name="Schiex T."/>
            <person name="Segurens B."/>
            <person name="Severin A.J."/>
            <person name="Sherrier D.J."/>
            <person name="Shi R."/>
            <person name="Sims S."/>
            <person name="Singer S.R."/>
            <person name="Sinharoy S."/>
            <person name="Sterck L."/>
            <person name="Viollet A."/>
            <person name="Wang B.B."/>
            <person name="Wang K."/>
            <person name="Wang M."/>
            <person name="Wang X."/>
            <person name="Warfsmann J."/>
            <person name="Weissenbach J."/>
            <person name="White D.D."/>
            <person name="White J.D."/>
            <person name="Wiley G.B."/>
            <person name="Wincker P."/>
            <person name="Xing Y."/>
            <person name="Yang L."/>
            <person name="Yao Z."/>
            <person name="Ying F."/>
            <person name="Zhai J."/>
            <person name="Zhou L."/>
            <person name="Zuber A."/>
            <person name="Denarie J."/>
            <person name="Dixon R.A."/>
            <person name="May G.D."/>
            <person name="Schwartz D.C."/>
            <person name="Rogers J."/>
            <person name="Quetier F."/>
            <person name="Town C.D."/>
            <person name="Roe B.A."/>
        </authorList>
    </citation>
    <scope>NUCLEOTIDE SEQUENCE [LARGE SCALE GENOMIC DNA]</scope>
    <source>
        <strain evidence="10">A17</strain>
        <strain evidence="11 12">cv. Jemalong A17</strain>
    </source>
</reference>
<gene>
    <name evidence="10" type="ORF">MTR_0619s0010</name>
</gene>
<evidence type="ECO:0000259" key="8">
    <source>
        <dbReference type="Pfam" id="PF22255"/>
    </source>
</evidence>
<reference evidence="10 12" key="2">
    <citation type="journal article" date="2014" name="BMC Genomics">
        <title>An improved genome release (version Mt4.0) for the model legume Medicago truncatula.</title>
        <authorList>
            <person name="Tang H."/>
            <person name="Krishnakumar V."/>
            <person name="Bidwell S."/>
            <person name="Rosen B."/>
            <person name="Chan A."/>
            <person name="Zhou S."/>
            <person name="Gentzbittel L."/>
            <person name="Childs K.L."/>
            <person name="Yandell M."/>
            <person name="Gundlach H."/>
            <person name="Mayer K.F."/>
            <person name="Schwartz D.C."/>
            <person name="Town C.D."/>
        </authorList>
    </citation>
    <scope>GENOME REANNOTATION</scope>
    <source>
        <strain evidence="10">A17</strain>
        <strain evidence="11 12">cv. Jemalong A17</strain>
    </source>
</reference>
<feature type="region of interest" description="Disordered" evidence="1">
    <location>
        <begin position="1"/>
        <end position="22"/>
    </location>
</feature>
<evidence type="ECO:0000313" key="12">
    <source>
        <dbReference type="Proteomes" id="UP000002051"/>
    </source>
</evidence>
<sequence>MPRWFTRRSERSMTSHVSTADDSANNAANLKEKGLLDYAKDIAADIRNGAAVVQKVVSTVVGWYQLGVTAVNDVKRVIGAVSTLSGNFGRLFGGGNSGYSASNAKASPSTTAADLLAASAAGRAAVVSAGAVMQAAAANPSDSATLGSAVDAFVAAVASSANDPADAVRLVSGLVQYSPKDVVVPGQIGASMDAVQIATAALLRRYALAQLAVTLSGYQPSSQQDAASVLSNALDLYDAEIDVAGDAGDDDTFVALRSLRRAVYADLTARGADLATNATFSFNATLPSLVLAQRIYNDVTREPQLLQQIDPIHPAFCPMDFQALANASVLAFHRWKAPNGRSRRRCFGHMRVFECRQVRRGLAERSRVALRIGPGICVTIGSSTAGYSQFRSLSDRDRGDCGQEARKYNLSHDYPMNDDVTLGVATCMRRPSAPLGEETFSKTNNRTISGWSDVTISRGIERCPSSFEVSYTEPYPSVGDILAQPGDWVQVLLGDDLVLTGFVDRYMPSYSGNQHTVRITGRSKCQDLVDCAAFIDGGQLLNMTVDKIAAALCAPYGIASSVAAGTDVGAPIEQVNVMVGETPYAVLELLCRFRGLLLYDLPDGSLLFASGGPTANNSNTSIGTRVASSGFTEGINVASAALMMAMDGRFSQYDAAYQGLDTLRDIGDGGNIIAHVYDKTVPRFRYRAIISENVTGGKDIALQRANWEMAYRLGRSYQVRLVTDSWRDSAGSLYEPNVLVDIDLPSLKLPKKRWLISDVTYKKDAQGTDHSQSGRPGFRAGCAMRDMLNRVRSLFGRGRITFVDDAGPVQIVQLRMNGLEVPAGRYRVPEFGFSSNPPIGSDALALHVAGDRSAGAVVGTNHQESRPRGLAPGESILYSQDGKSVYLKNGSIVVEAKGQDVVVNDAANVTWNCSGDFKIVAGGKFSVVAPGGSEFDTPMLASTGDMQDNTGTNNETMKGWHLDDHVERAESANVALPRTETTNPLRRVSFCLHDMPDITLSWDSATNHADWALAGADLLAGEDLESAVLISVFTDREASVDDVIPDGSTDRRGWWADDSVPIGSRMWLLKRAKQTTQTAQRAYDYLAQALQWLIDDGVAGRIEITTQWVRRGVLGARVVVIKNGAVLHDGRYLKAQVAADIQSGLPGTDPLLRFSSLGVIGRALAGLAQLQYGYTDYIAKQSNPFTAEDEYLEAWAALKGIYREPATQAGASTPGQIQFAIAPGTSNTIPAGASISRSDGVVYTTTSQGAIANGVVTVNAVANADPSGLTGTFGNCAVGTSMTLGVSIAGISSTGTVSVAFTGGADIEKDDSLRSRMLFAYQNPAQGGSESDYVRWAREVAGVTRAWCNPVGFGPGTVVVYTMFDQAESGNNGFPVGTDGVATNEKRGVPATGDQLTVANWIYPLRPVTALVYSCSPIASPINFTISGSANFTEAQKAAIASAISGIFVLYGSPVGPGNQNGTVDRSYIDSAIAAITGTQGFVITSPLQNIVGTTAPNYSASDFTSALMALMPQGLAWPRDPYSVMGKTIATLAPIWSRHVAANNYLLVDAFPATTVELLPEWEAALGLPDPCAGESPSLARRQAQVVARFTNTGGASVPYFVNYAKNLGFDVSVSEFTPFRAGQQAAGDSCGVEGWAHTWRVNAPSTTINYFRASASTAGVFMFRTDQNTAVSALPVPAPAGAPGFFTGGNPATGQAATIVDADWLNMIQEELLSIVTASGLSPSKTTYNQVLKAIRSLRGSSQVLIDNGLANAYSANNEVPMVSLPSVSGNVQMVQIAHANTGASTYAPDGLSAAPIFGMGGGSLQGGELVANGIATLVSCVTPLLNSGNLCWVLVKSIGGALPVASATNGNHAVNLGQFQTLVQNCIAAVATAMGFSISVGGLTGYIKFPSWLGSLIFQWGLTNISGAQATVPFPIAFTSACYGVVATQTQTGSTPASGWAGTGGVTATNFVISSMSSAGNFSSAGGQFSWITAYYDSVDSPVPSDLSEVIEITDAEWQSCVCSTGYTISNGVLVAPPTPTSAQLLAAEKIAQCRAIDASYIAAVQEPVLFTTTAGVSQSFQADTNSQMNLMQAAQGYAVVGQVPGGFYWVASDNTQVPFTLGDLQGLYQAMLAQMWSAFQKKQGLKSLINLAQSISDVRAIVGAYAQFVPGQILSAGQLNSAFSKVLPLAGGTLTGPLNGTSATFSGLSVSGPATFSSPISVASGGTNSASPTGAASQLQYQPSTSGGIARTYQSKFADIVTIADYDTVAHAAAAALYGNFIVPQGVSVTLNVPSQLATIPVALAAIHNWQINGSVTIQVADGTYPPPVTSILLNHPYGENIRLIGDVSNPSNCTLQFSGSDGLYVPSGFRIGEVNGFYIVNTGVKAHLGVASDGGQIIKLGPNLIVDNFYYGIAGRNGAKINADGTDATTNRVEVKNAGDVGIWSFVGSFVSSQYAYVHDSVDAANNLGGGFVAEFGSSLVANYATSKNNYLTNISALSGSGVRAWNATLDHAGTLTSGTTNTQPSTVANVTTGSNGAIEIFGSTLTNSLGYGDLSDGTGHIFGRTQSTYSGNAIGNFKDPMQLKDDTSVSVNSGSFTVNGTYAGNTTSGATYIDQNIPTSNYAITRYLTAGSEVWRQQWSNGSNVYTWGITGGGTGLTYSPATGLTTLASLSVTGNVSGTGFSSYLASPPAIGSTSAGSGAFTTLSASGAVSGAGFSAYLASPPAIGSTTPASGSFTTLTSSGTATVNGLSTGGANIGGGTINGTSIGATTPSTGKFTTVTASGTITASAGAVLPVTTVASLPTCNTATKGLMYGVSDATSPTYNGSLTGGGGVTVPVYCNGSAWTSH</sequence>
<reference evidence="11" key="3">
    <citation type="submission" date="2015-06" db="UniProtKB">
        <authorList>
            <consortium name="EnsemblPlants"/>
        </authorList>
    </citation>
    <scope>IDENTIFICATION</scope>
    <source>
        <strain evidence="11">cv. Jemalong A17</strain>
    </source>
</reference>
<dbReference type="PANTHER" id="PTHR37829:SF3">
    <property type="entry name" value="PROTEIN JAYE-RELATED"/>
    <property type="match status" value="1"/>
</dbReference>
<dbReference type="InterPro" id="IPR010877">
    <property type="entry name" value="Phage_Mu_Gp46"/>
</dbReference>
<dbReference type="Proteomes" id="UP000002051">
    <property type="component" value="Unassembled WGS sequence"/>
</dbReference>
<dbReference type="InterPro" id="IPR053982">
    <property type="entry name" value="Gp44/GpP-like_C"/>
</dbReference>
<dbReference type="Pfam" id="PF06890">
    <property type="entry name" value="Phage_Mu_Gp45"/>
    <property type="match status" value="1"/>
</dbReference>
<proteinExistence type="predicted"/>
<dbReference type="Gene3D" id="3.55.50.10">
    <property type="entry name" value="Baseplate protein-like domains"/>
    <property type="match status" value="1"/>
</dbReference>
<dbReference type="SUPFAM" id="SSF69279">
    <property type="entry name" value="Phage tail proteins"/>
    <property type="match status" value="2"/>
</dbReference>
<dbReference type="InterPro" id="IPR054075">
    <property type="entry name" value="Gp53-like_C"/>
</dbReference>
<feature type="domain" description="Baseplate hub protein gp44/GpP-like C-terminal" evidence="7">
    <location>
        <begin position="701"/>
        <end position="768"/>
    </location>
</feature>
<dbReference type="Pfam" id="PF21882">
    <property type="entry name" value="Gp53-like_C"/>
    <property type="match status" value="1"/>
</dbReference>
<dbReference type="InterPro" id="IPR006949">
    <property type="entry name" value="Barrel_Baseplate_J-like"/>
</dbReference>
<evidence type="ECO:0000259" key="2">
    <source>
        <dbReference type="Pfam" id="PF04865"/>
    </source>
</evidence>
<name>A0A072TEA8_MEDTR</name>
<dbReference type="PANTHER" id="PTHR37829">
    <property type="entry name" value="PHAGE-LIKE ELEMENT PBSX PROTEIN XKDT"/>
    <property type="match status" value="1"/>
</dbReference>
<dbReference type="EMBL" id="KL403343">
    <property type="protein sequence ID" value="KEH15722.1"/>
    <property type="molecule type" value="Genomic_DNA"/>
</dbReference>
<evidence type="ECO:0000313" key="11">
    <source>
        <dbReference type="EnsemblPlants" id="KEH15722"/>
    </source>
</evidence>
<evidence type="ECO:0000259" key="3">
    <source>
        <dbReference type="Pfam" id="PF06890"/>
    </source>
</evidence>
<evidence type="ECO:0000259" key="4">
    <source>
        <dbReference type="Pfam" id="PF14301"/>
    </source>
</evidence>
<feature type="domain" description="Baseplate hub protein gp44-like N-terminal" evidence="5">
    <location>
        <begin position="444"/>
        <end position="523"/>
    </location>
</feature>
<evidence type="ECO:0000259" key="7">
    <source>
        <dbReference type="Pfam" id="PF21929"/>
    </source>
</evidence>
<dbReference type="Pfam" id="PF10076">
    <property type="entry name" value="Phage_Mu_Gp48"/>
    <property type="match status" value="1"/>
</dbReference>
<dbReference type="InterPro" id="IPR052399">
    <property type="entry name" value="Phage_Baseplate_Assmbl_Protein"/>
</dbReference>
<dbReference type="NCBIfam" id="TIGR01644">
    <property type="entry name" value="phage_P2_V"/>
    <property type="match status" value="1"/>
</dbReference>
<dbReference type="Pfam" id="PF26078">
    <property type="entry name" value="Baseplate_J_M"/>
    <property type="match status" value="1"/>
</dbReference>
<evidence type="ECO:0000259" key="6">
    <source>
        <dbReference type="Pfam" id="PF21882"/>
    </source>
</evidence>
<dbReference type="InterPro" id="IPR053861">
    <property type="entry name" value="Phage_Mu_Gp45_N"/>
</dbReference>
<dbReference type="InterPro" id="IPR018755">
    <property type="entry name" value="Phage_Mu_Gp48"/>
</dbReference>
<dbReference type="InterPro" id="IPR023399">
    <property type="entry name" value="Baseplate-like_2-layer_sand"/>
</dbReference>
<dbReference type="Pfam" id="PF07409">
    <property type="entry name" value="GP46"/>
    <property type="match status" value="1"/>
</dbReference>
<dbReference type="Pfam" id="PF21683">
    <property type="entry name" value="GpP-like_1st"/>
    <property type="match status" value="1"/>
</dbReference>
<keyword evidence="12" id="KW-1185">Reference proteome</keyword>
<evidence type="ECO:0000259" key="9">
    <source>
        <dbReference type="Pfam" id="PF26078"/>
    </source>
</evidence>
<dbReference type="InterPro" id="IPR058531">
    <property type="entry name" value="Baseplate_J_M"/>
</dbReference>
<dbReference type="InterPro" id="IPR013046">
    <property type="entry name" value="GpV/Gp45"/>
</dbReference>
<dbReference type="InterPro" id="IPR025484">
    <property type="entry name" value="DUF4376"/>
</dbReference>
<dbReference type="InterPro" id="IPR049354">
    <property type="entry name" value="GpP-like_N"/>
</dbReference>
<dbReference type="Gene3D" id="2.30.300.10">
    <property type="entry name" value="Baseplate protein-like domain - beta roll fold"/>
    <property type="match status" value="1"/>
</dbReference>
<feature type="domain" description="DUF4376" evidence="4">
    <location>
        <begin position="2056"/>
        <end position="2138"/>
    </location>
</feature>